<accession>A0A0K2U499</accession>
<sequence>VANAICLRNNGRIVLRKQKEVLQKPSPCPNPPNKKIRKRTSNPVKESKEKRSK</sequence>
<evidence type="ECO:0000256" key="1">
    <source>
        <dbReference type="SAM" id="MobiDB-lite"/>
    </source>
</evidence>
<evidence type="ECO:0000313" key="2">
    <source>
        <dbReference type="EMBL" id="CDW32767.1"/>
    </source>
</evidence>
<feature type="non-terminal residue" evidence="2">
    <location>
        <position position="1"/>
    </location>
</feature>
<reference evidence="2" key="1">
    <citation type="submission" date="2014-05" db="EMBL/GenBank/DDBJ databases">
        <authorList>
            <person name="Chronopoulou M."/>
        </authorList>
    </citation>
    <scope>NUCLEOTIDE SEQUENCE</scope>
    <source>
        <tissue evidence="2">Whole organism</tissue>
    </source>
</reference>
<dbReference type="AlphaFoldDB" id="A0A0K2U499"/>
<proteinExistence type="predicted"/>
<protein>
    <submittedName>
        <fullName evidence="2">Uncharacterized protein</fullName>
    </submittedName>
</protein>
<organism evidence="2">
    <name type="scientific">Lepeophtheirus salmonis</name>
    <name type="common">Salmon louse</name>
    <name type="synonym">Caligus salmonis</name>
    <dbReference type="NCBI Taxonomy" id="72036"/>
    <lineage>
        <taxon>Eukaryota</taxon>
        <taxon>Metazoa</taxon>
        <taxon>Ecdysozoa</taxon>
        <taxon>Arthropoda</taxon>
        <taxon>Crustacea</taxon>
        <taxon>Multicrustacea</taxon>
        <taxon>Hexanauplia</taxon>
        <taxon>Copepoda</taxon>
        <taxon>Siphonostomatoida</taxon>
        <taxon>Caligidae</taxon>
        <taxon>Lepeophtheirus</taxon>
    </lineage>
</organism>
<feature type="region of interest" description="Disordered" evidence="1">
    <location>
        <begin position="17"/>
        <end position="53"/>
    </location>
</feature>
<name>A0A0K2U499_LEPSM</name>
<feature type="non-terminal residue" evidence="2">
    <location>
        <position position="53"/>
    </location>
</feature>
<dbReference type="EMBL" id="HACA01015406">
    <property type="protein sequence ID" value="CDW32767.1"/>
    <property type="molecule type" value="Transcribed_RNA"/>
</dbReference>